<gene>
    <name evidence="2" type="ORF">QR680_013551</name>
</gene>
<dbReference type="EMBL" id="JAUCMV010000002">
    <property type="protein sequence ID" value="KAK0418430.1"/>
    <property type="molecule type" value="Genomic_DNA"/>
</dbReference>
<comment type="caution">
    <text evidence="2">The sequence shown here is derived from an EMBL/GenBank/DDBJ whole genome shotgun (WGS) entry which is preliminary data.</text>
</comment>
<feature type="compositionally biased region" description="Polar residues" evidence="1">
    <location>
        <begin position="58"/>
        <end position="67"/>
    </location>
</feature>
<evidence type="ECO:0000256" key="1">
    <source>
        <dbReference type="SAM" id="MobiDB-lite"/>
    </source>
</evidence>
<feature type="compositionally biased region" description="Low complexity" evidence="1">
    <location>
        <begin position="22"/>
        <end position="32"/>
    </location>
</feature>
<feature type="region of interest" description="Disordered" evidence="1">
    <location>
        <begin position="14"/>
        <end position="44"/>
    </location>
</feature>
<name>A0AA39M2Q2_9BILA</name>
<accession>A0AA39M2Q2</accession>
<keyword evidence="3" id="KW-1185">Reference proteome</keyword>
<proteinExistence type="predicted"/>
<evidence type="ECO:0000313" key="2">
    <source>
        <dbReference type="EMBL" id="KAK0418430.1"/>
    </source>
</evidence>
<protein>
    <submittedName>
        <fullName evidence="2">Uncharacterized protein</fullName>
    </submittedName>
</protein>
<dbReference type="AlphaFoldDB" id="A0AA39M2Q2"/>
<organism evidence="2 3">
    <name type="scientific">Steinernema hermaphroditum</name>
    <dbReference type="NCBI Taxonomy" id="289476"/>
    <lineage>
        <taxon>Eukaryota</taxon>
        <taxon>Metazoa</taxon>
        <taxon>Ecdysozoa</taxon>
        <taxon>Nematoda</taxon>
        <taxon>Chromadorea</taxon>
        <taxon>Rhabditida</taxon>
        <taxon>Tylenchina</taxon>
        <taxon>Panagrolaimomorpha</taxon>
        <taxon>Strongyloidoidea</taxon>
        <taxon>Steinernematidae</taxon>
        <taxon>Steinernema</taxon>
    </lineage>
</organism>
<evidence type="ECO:0000313" key="3">
    <source>
        <dbReference type="Proteomes" id="UP001175271"/>
    </source>
</evidence>
<reference evidence="2" key="1">
    <citation type="submission" date="2023-06" db="EMBL/GenBank/DDBJ databases">
        <title>Genomic analysis of the entomopathogenic nematode Steinernema hermaphroditum.</title>
        <authorList>
            <person name="Schwarz E.M."/>
            <person name="Heppert J.K."/>
            <person name="Baniya A."/>
            <person name="Schwartz H.T."/>
            <person name="Tan C.-H."/>
            <person name="Antoshechkin I."/>
            <person name="Sternberg P.W."/>
            <person name="Goodrich-Blair H."/>
            <person name="Dillman A.R."/>
        </authorList>
    </citation>
    <scope>NUCLEOTIDE SEQUENCE</scope>
    <source>
        <strain evidence="2">PS9179</strain>
        <tissue evidence="2">Whole animal</tissue>
    </source>
</reference>
<feature type="compositionally biased region" description="Basic residues" evidence="1">
    <location>
        <begin position="73"/>
        <end position="83"/>
    </location>
</feature>
<feature type="region of interest" description="Disordered" evidence="1">
    <location>
        <begin position="58"/>
        <end position="83"/>
    </location>
</feature>
<sequence length="131" mass="15035">MKFSSVLNVFRLSKNRPRTEQASTSKSDSFTDSDAKEPSASLASSTISTCASESTFTSSSTVASGSEVTELRRRYRQNSRTRRCTPAAYIRKQKLREQIIDERLEERLQREKALAQHYDKLFHTMTRSDHH</sequence>
<dbReference type="Proteomes" id="UP001175271">
    <property type="component" value="Unassembled WGS sequence"/>
</dbReference>